<dbReference type="OrthoDB" id="3945418at2759"/>
<proteinExistence type="inferred from homology"/>
<dbReference type="Pfam" id="PF00067">
    <property type="entry name" value="p450"/>
    <property type="match status" value="1"/>
</dbReference>
<dbReference type="AlphaFoldDB" id="A0A401Q8P4"/>
<name>A0A401Q8P4_SCYTO</name>
<dbReference type="GO" id="GO:0005743">
    <property type="term" value="C:mitochondrial inner membrane"/>
    <property type="evidence" value="ECO:0007669"/>
    <property type="project" value="TreeGrafter"/>
</dbReference>
<evidence type="ECO:0008006" key="10">
    <source>
        <dbReference type="Google" id="ProtNLM"/>
    </source>
</evidence>
<evidence type="ECO:0000256" key="6">
    <source>
        <dbReference type="ARBA" id="ARBA00023004"/>
    </source>
</evidence>
<dbReference type="PANTHER" id="PTHR24279">
    <property type="entry name" value="CYTOCHROME P450"/>
    <property type="match status" value="1"/>
</dbReference>
<dbReference type="GO" id="GO:0006704">
    <property type="term" value="P:glucocorticoid biosynthetic process"/>
    <property type="evidence" value="ECO:0007669"/>
    <property type="project" value="TreeGrafter"/>
</dbReference>
<evidence type="ECO:0000256" key="3">
    <source>
        <dbReference type="ARBA" id="ARBA00022617"/>
    </source>
</evidence>
<evidence type="ECO:0000256" key="7">
    <source>
        <dbReference type="ARBA" id="ARBA00023033"/>
    </source>
</evidence>
<keyword evidence="4" id="KW-0479">Metal-binding</keyword>
<protein>
    <recommendedName>
        <fullName evidence="10">Cytochrome P450</fullName>
    </recommendedName>
</protein>
<evidence type="ECO:0000313" key="8">
    <source>
        <dbReference type="EMBL" id="GCB81744.1"/>
    </source>
</evidence>
<dbReference type="InterPro" id="IPR001128">
    <property type="entry name" value="Cyt_P450"/>
</dbReference>
<dbReference type="GO" id="GO:0004497">
    <property type="term" value="F:monooxygenase activity"/>
    <property type="evidence" value="ECO:0007669"/>
    <property type="project" value="UniProtKB-KW"/>
</dbReference>
<dbReference type="STRING" id="75743.A0A401Q8P4"/>
<keyword evidence="6" id="KW-0408">Iron</keyword>
<reference evidence="8 9" key="1">
    <citation type="journal article" date="2018" name="Nat. Ecol. Evol.">
        <title>Shark genomes provide insights into elasmobranch evolution and the origin of vertebrates.</title>
        <authorList>
            <person name="Hara Y"/>
            <person name="Yamaguchi K"/>
            <person name="Onimaru K"/>
            <person name="Kadota M"/>
            <person name="Koyanagi M"/>
            <person name="Keeley SD"/>
            <person name="Tatsumi K"/>
            <person name="Tanaka K"/>
            <person name="Motone F"/>
            <person name="Kageyama Y"/>
            <person name="Nozu R"/>
            <person name="Adachi N"/>
            <person name="Nishimura O"/>
            <person name="Nakagawa R"/>
            <person name="Tanegashima C"/>
            <person name="Kiyatake I"/>
            <person name="Matsumoto R"/>
            <person name="Murakumo K"/>
            <person name="Nishida K"/>
            <person name="Terakita A"/>
            <person name="Kuratani S"/>
            <person name="Sato K"/>
            <person name="Hyodo S Kuraku.S."/>
        </authorList>
    </citation>
    <scope>NUCLEOTIDE SEQUENCE [LARGE SCALE GENOMIC DNA]</scope>
</reference>
<dbReference type="GO" id="GO:0016705">
    <property type="term" value="F:oxidoreductase activity, acting on paired donors, with incorporation or reduction of molecular oxygen"/>
    <property type="evidence" value="ECO:0007669"/>
    <property type="project" value="InterPro"/>
</dbReference>
<dbReference type="InterPro" id="IPR002401">
    <property type="entry name" value="Cyt_P450_E_grp-I"/>
</dbReference>
<dbReference type="PRINTS" id="PR00385">
    <property type="entry name" value="P450"/>
</dbReference>
<dbReference type="GO" id="GO:0071375">
    <property type="term" value="P:cellular response to peptide hormone stimulus"/>
    <property type="evidence" value="ECO:0007669"/>
    <property type="project" value="TreeGrafter"/>
</dbReference>
<dbReference type="GO" id="GO:0006700">
    <property type="term" value="P:C21-steroid hormone biosynthetic process"/>
    <property type="evidence" value="ECO:0007669"/>
    <property type="project" value="TreeGrafter"/>
</dbReference>
<evidence type="ECO:0000313" key="9">
    <source>
        <dbReference type="Proteomes" id="UP000288216"/>
    </source>
</evidence>
<dbReference type="GO" id="GO:0020037">
    <property type="term" value="F:heme binding"/>
    <property type="evidence" value="ECO:0007669"/>
    <property type="project" value="InterPro"/>
</dbReference>
<dbReference type="GO" id="GO:0005506">
    <property type="term" value="F:iron ion binding"/>
    <property type="evidence" value="ECO:0007669"/>
    <property type="project" value="InterPro"/>
</dbReference>
<dbReference type="Gene3D" id="1.10.630.10">
    <property type="entry name" value="Cytochrome P450"/>
    <property type="match status" value="1"/>
</dbReference>
<keyword evidence="5" id="KW-0560">Oxidoreductase</keyword>
<dbReference type="EMBL" id="BFAA01019067">
    <property type="protein sequence ID" value="GCB81744.1"/>
    <property type="molecule type" value="Genomic_DNA"/>
</dbReference>
<dbReference type="SUPFAM" id="SSF48264">
    <property type="entry name" value="Cytochrome P450"/>
    <property type="match status" value="1"/>
</dbReference>
<dbReference type="OMA" id="ANENIWK"/>
<gene>
    <name evidence="8" type="ORF">scyTo_0021454</name>
</gene>
<dbReference type="InterPro" id="IPR050479">
    <property type="entry name" value="CYP11_CYP27_families"/>
</dbReference>
<dbReference type="Proteomes" id="UP000288216">
    <property type="component" value="Unassembled WGS sequence"/>
</dbReference>
<organism evidence="8 9">
    <name type="scientific">Scyliorhinus torazame</name>
    <name type="common">Cloudy catshark</name>
    <name type="synonym">Catulus torazame</name>
    <dbReference type="NCBI Taxonomy" id="75743"/>
    <lineage>
        <taxon>Eukaryota</taxon>
        <taxon>Metazoa</taxon>
        <taxon>Chordata</taxon>
        <taxon>Craniata</taxon>
        <taxon>Vertebrata</taxon>
        <taxon>Chondrichthyes</taxon>
        <taxon>Elasmobranchii</taxon>
        <taxon>Galeomorphii</taxon>
        <taxon>Galeoidea</taxon>
        <taxon>Carcharhiniformes</taxon>
        <taxon>Scyliorhinidae</taxon>
        <taxon>Scyliorhinus</taxon>
    </lineage>
</organism>
<feature type="non-terminal residue" evidence="8">
    <location>
        <position position="302"/>
    </location>
</feature>
<sequence length="302" mass="34756">IIEHNKFGPLWRTGDVVNVADNNLIEQVVRQEGKYPMRANENIWKEQRKVRGLANGLITAEGEEWYRLRALLNKRMLKPQEAALYQGVINQVASDLIERIRWLRSLDGSGVMVHNITQELQRYTFEAIAAILFEVRLGCLQQKIPEDTQKFIDSVTSMFRALVYCDLLPKWTRNWLPYWNQYLLAWDNMFDFAIKAVDKKMAQIKELLDTGQSVEGQYLTYILASGQMSQSEMYSSITELLLGGVDTTSNTLSWALYHLAKDQELQDSVFREICSISPAEEIPTAQDVSKMPLLRATIKETL</sequence>
<keyword evidence="9" id="KW-1185">Reference proteome</keyword>
<dbReference type="PANTHER" id="PTHR24279:SF123">
    <property type="entry name" value="CYTOCHROME P450 FAMILY 27 SUBFAMILY A MEMBER 1"/>
    <property type="match status" value="1"/>
</dbReference>
<dbReference type="InterPro" id="IPR036396">
    <property type="entry name" value="Cyt_P450_sf"/>
</dbReference>
<evidence type="ECO:0000256" key="4">
    <source>
        <dbReference type="ARBA" id="ARBA00022723"/>
    </source>
</evidence>
<comment type="cofactor">
    <cofactor evidence="1">
        <name>heme</name>
        <dbReference type="ChEBI" id="CHEBI:30413"/>
    </cofactor>
</comment>
<dbReference type="GO" id="GO:0008203">
    <property type="term" value="P:cholesterol metabolic process"/>
    <property type="evidence" value="ECO:0007669"/>
    <property type="project" value="TreeGrafter"/>
</dbReference>
<comment type="caution">
    <text evidence="8">The sequence shown here is derived from an EMBL/GenBank/DDBJ whole genome shotgun (WGS) entry which is preliminary data.</text>
</comment>
<dbReference type="GO" id="GO:0034650">
    <property type="term" value="P:cortisol metabolic process"/>
    <property type="evidence" value="ECO:0007669"/>
    <property type="project" value="TreeGrafter"/>
</dbReference>
<evidence type="ECO:0000256" key="5">
    <source>
        <dbReference type="ARBA" id="ARBA00023002"/>
    </source>
</evidence>
<comment type="similarity">
    <text evidence="2">Belongs to the cytochrome P450 family.</text>
</comment>
<feature type="non-terminal residue" evidence="8">
    <location>
        <position position="1"/>
    </location>
</feature>
<keyword evidence="3" id="KW-0349">Heme</keyword>
<evidence type="ECO:0000256" key="2">
    <source>
        <dbReference type="ARBA" id="ARBA00010617"/>
    </source>
</evidence>
<accession>A0A401Q8P4</accession>
<keyword evidence="7" id="KW-0503">Monooxygenase</keyword>
<evidence type="ECO:0000256" key="1">
    <source>
        <dbReference type="ARBA" id="ARBA00001971"/>
    </source>
</evidence>
<dbReference type="PRINTS" id="PR00463">
    <property type="entry name" value="EP450I"/>
</dbReference>